<dbReference type="InterPro" id="IPR050671">
    <property type="entry name" value="CD300_family_receptors"/>
</dbReference>
<evidence type="ECO:0000256" key="6">
    <source>
        <dbReference type="SAM" id="SignalP"/>
    </source>
</evidence>
<dbReference type="SMART" id="SM00409">
    <property type="entry name" value="IG"/>
    <property type="match status" value="2"/>
</dbReference>
<feature type="domain" description="Immunoglobulin" evidence="7">
    <location>
        <begin position="28"/>
        <end position="127"/>
    </location>
</feature>
<dbReference type="CDD" id="cd05716">
    <property type="entry name" value="IgV_pIgR_like"/>
    <property type="match status" value="1"/>
</dbReference>
<evidence type="ECO:0000313" key="9">
    <source>
        <dbReference type="Proteomes" id="UP000752171"/>
    </source>
</evidence>
<dbReference type="GO" id="GO:0005886">
    <property type="term" value="C:plasma membrane"/>
    <property type="evidence" value="ECO:0007669"/>
    <property type="project" value="TreeGrafter"/>
</dbReference>
<feature type="transmembrane region" description="Helical" evidence="5">
    <location>
        <begin position="293"/>
        <end position="318"/>
    </location>
</feature>
<dbReference type="Proteomes" id="UP000752171">
    <property type="component" value="Unassembled WGS sequence"/>
</dbReference>
<gene>
    <name evidence="8" type="primary">CD300LB</name>
    <name evidence="8" type="ORF">AMEX_G6608</name>
</gene>
<evidence type="ECO:0000259" key="7">
    <source>
        <dbReference type="SMART" id="SM00409"/>
    </source>
</evidence>
<dbReference type="PANTHER" id="PTHR11860:SF87">
    <property type="entry name" value="CMRF35-LIKE MOLECULE 8"/>
    <property type="match status" value="1"/>
</dbReference>
<sequence length="403" mass="44226">MRFYSLISSLILSVFLLFISGSESVKTLQYLPARKGGSLTVPCLYAEKYISNRKYWCKGGTWSSCRIVGYTNSSNTGISVTDYPSQNMFTVDLKNLQDSDSGWYWCAVEIGDYGTQDDGYYVYLTVSSDPAVWVENSTVIGQEGGRVSVQGYYSSGYKNEEKMWCRFKTWSCYTVGKTKTQNSAVMISDDENRGSFRVEMIGLQKSDAGWYWFSAGGVGVTVHLTVTERPTTTAAAVTTVPATQKTTTSSSTLARAIETHQHHTETPPATTKLTTNASSAATKNKRNGNGNSMLIWVLLAVAWVLLGLLFLLFVIIICTTRKHRGNPTEASERISDTAVPMVMEDSQPSGLVYSNVAYKKKPSSEPASTNDVVYSTVATAAKNKHVPSAVEYGEVIYSSVVLK</sequence>
<feature type="domain" description="Immunoglobulin" evidence="7">
    <location>
        <begin position="136"/>
        <end position="227"/>
    </location>
</feature>
<dbReference type="Pfam" id="PF07686">
    <property type="entry name" value="V-set"/>
    <property type="match status" value="1"/>
</dbReference>
<dbReference type="EMBL" id="JAICCE010000004">
    <property type="protein sequence ID" value="KAG9278705.1"/>
    <property type="molecule type" value="Genomic_DNA"/>
</dbReference>
<feature type="signal peptide" evidence="6">
    <location>
        <begin position="1"/>
        <end position="24"/>
    </location>
</feature>
<dbReference type="OrthoDB" id="8920197at2759"/>
<feature type="compositionally biased region" description="Low complexity" evidence="4">
    <location>
        <begin position="266"/>
        <end position="275"/>
    </location>
</feature>
<dbReference type="AlphaFoldDB" id="A0A8T2MA80"/>
<evidence type="ECO:0000256" key="4">
    <source>
        <dbReference type="SAM" id="MobiDB-lite"/>
    </source>
</evidence>
<keyword evidence="2 5" id="KW-0812">Transmembrane</keyword>
<dbReference type="GO" id="GO:0004888">
    <property type="term" value="F:transmembrane signaling receptor activity"/>
    <property type="evidence" value="ECO:0007669"/>
    <property type="project" value="TreeGrafter"/>
</dbReference>
<feature type="region of interest" description="Disordered" evidence="4">
    <location>
        <begin position="260"/>
        <end position="285"/>
    </location>
</feature>
<dbReference type="Gene3D" id="2.60.40.10">
    <property type="entry name" value="Immunoglobulins"/>
    <property type="match status" value="2"/>
</dbReference>
<feature type="compositionally biased region" description="Polar residues" evidence="4">
    <location>
        <begin position="276"/>
        <end position="285"/>
    </location>
</feature>
<dbReference type="SUPFAM" id="SSF48726">
    <property type="entry name" value="Immunoglobulin"/>
    <property type="match status" value="2"/>
</dbReference>
<evidence type="ECO:0000256" key="1">
    <source>
        <dbReference type="ARBA" id="ARBA00004370"/>
    </source>
</evidence>
<comment type="subcellular location">
    <subcellularLocation>
        <location evidence="1">Membrane</location>
    </subcellularLocation>
</comment>
<comment type="caution">
    <text evidence="8">The sequence shown here is derived from an EMBL/GenBank/DDBJ whole genome shotgun (WGS) entry which is preliminary data.</text>
</comment>
<evidence type="ECO:0000256" key="2">
    <source>
        <dbReference type="ARBA" id="ARBA00022692"/>
    </source>
</evidence>
<accession>A0A8T2MA80</accession>
<name>A0A8T2MA80_ASTMX</name>
<evidence type="ECO:0000256" key="3">
    <source>
        <dbReference type="ARBA" id="ARBA00023136"/>
    </source>
</evidence>
<dbReference type="InterPro" id="IPR013106">
    <property type="entry name" value="Ig_V-set"/>
</dbReference>
<evidence type="ECO:0000313" key="8">
    <source>
        <dbReference type="EMBL" id="KAG9278705.1"/>
    </source>
</evidence>
<keyword evidence="3 5" id="KW-0472">Membrane</keyword>
<organism evidence="8 9">
    <name type="scientific">Astyanax mexicanus</name>
    <name type="common">Blind cave fish</name>
    <name type="synonym">Astyanax fasciatus mexicanus</name>
    <dbReference type="NCBI Taxonomy" id="7994"/>
    <lineage>
        <taxon>Eukaryota</taxon>
        <taxon>Metazoa</taxon>
        <taxon>Chordata</taxon>
        <taxon>Craniata</taxon>
        <taxon>Vertebrata</taxon>
        <taxon>Euteleostomi</taxon>
        <taxon>Actinopterygii</taxon>
        <taxon>Neopterygii</taxon>
        <taxon>Teleostei</taxon>
        <taxon>Ostariophysi</taxon>
        <taxon>Characiformes</taxon>
        <taxon>Characoidei</taxon>
        <taxon>Acestrorhamphidae</taxon>
        <taxon>Acestrorhamphinae</taxon>
        <taxon>Astyanax</taxon>
    </lineage>
</organism>
<feature type="chain" id="PRO_5035871019" evidence="6">
    <location>
        <begin position="25"/>
        <end position="403"/>
    </location>
</feature>
<keyword evidence="6" id="KW-0732">Signal</keyword>
<evidence type="ECO:0000256" key="5">
    <source>
        <dbReference type="SAM" id="Phobius"/>
    </source>
</evidence>
<keyword evidence="5" id="KW-1133">Transmembrane helix</keyword>
<proteinExistence type="predicted"/>
<dbReference type="InterPro" id="IPR013783">
    <property type="entry name" value="Ig-like_fold"/>
</dbReference>
<reference evidence="8 9" key="1">
    <citation type="submission" date="2021-07" db="EMBL/GenBank/DDBJ databases">
        <authorList>
            <person name="Imarazene B."/>
            <person name="Zahm M."/>
            <person name="Klopp C."/>
            <person name="Cabau C."/>
            <person name="Beille S."/>
            <person name="Jouanno E."/>
            <person name="Castinel A."/>
            <person name="Lluch J."/>
            <person name="Gil L."/>
            <person name="Kuchtly C."/>
            <person name="Lopez Roques C."/>
            <person name="Donnadieu C."/>
            <person name="Parrinello H."/>
            <person name="Journot L."/>
            <person name="Du K."/>
            <person name="Schartl M."/>
            <person name="Retaux S."/>
            <person name="Guiguen Y."/>
        </authorList>
    </citation>
    <scope>NUCLEOTIDE SEQUENCE [LARGE SCALE GENOMIC DNA]</scope>
    <source>
        <strain evidence="8">Pach_M1</strain>
        <tissue evidence="8">Testis</tissue>
    </source>
</reference>
<dbReference type="InterPro" id="IPR003599">
    <property type="entry name" value="Ig_sub"/>
</dbReference>
<dbReference type="InterPro" id="IPR036179">
    <property type="entry name" value="Ig-like_dom_sf"/>
</dbReference>
<dbReference type="PANTHER" id="PTHR11860">
    <property type="entry name" value="POLYMERIC-IMMUNOGLOBULIN RECEPTOR"/>
    <property type="match status" value="1"/>
</dbReference>
<protein>
    <submittedName>
        <fullName evidence="8">CMRF35-like molecule 3</fullName>
    </submittedName>
</protein>